<proteinExistence type="predicted"/>
<dbReference type="EMBL" id="GGEC01034590">
    <property type="protein sequence ID" value="MBX15074.1"/>
    <property type="molecule type" value="Transcribed_RNA"/>
</dbReference>
<name>A0A2P2LAU2_RHIMU</name>
<protein>
    <submittedName>
        <fullName evidence="1">Uncharacterized protein</fullName>
    </submittedName>
</protein>
<accession>A0A2P2LAU2</accession>
<sequence length="32" mass="3993">MCHMTYGTYIYGCLTRYNLRRKWVQLCYIQLT</sequence>
<reference evidence="1" key="1">
    <citation type="submission" date="2018-02" db="EMBL/GenBank/DDBJ databases">
        <title>Rhizophora mucronata_Transcriptome.</title>
        <authorList>
            <person name="Meera S.P."/>
            <person name="Sreeshan A."/>
            <person name="Augustine A."/>
        </authorList>
    </citation>
    <scope>NUCLEOTIDE SEQUENCE</scope>
    <source>
        <tissue evidence="1">Leaf</tissue>
    </source>
</reference>
<evidence type="ECO:0000313" key="1">
    <source>
        <dbReference type="EMBL" id="MBX15074.1"/>
    </source>
</evidence>
<dbReference type="AlphaFoldDB" id="A0A2P2LAU2"/>
<organism evidence="1">
    <name type="scientific">Rhizophora mucronata</name>
    <name type="common">Asiatic mangrove</name>
    <dbReference type="NCBI Taxonomy" id="61149"/>
    <lineage>
        <taxon>Eukaryota</taxon>
        <taxon>Viridiplantae</taxon>
        <taxon>Streptophyta</taxon>
        <taxon>Embryophyta</taxon>
        <taxon>Tracheophyta</taxon>
        <taxon>Spermatophyta</taxon>
        <taxon>Magnoliopsida</taxon>
        <taxon>eudicotyledons</taxon>
        <taxon>Gunneridae</taxon>
        <taxon>Pentapetalae</taxon>
        <taxon>rosids</taxon>
        <taxon>fabids</taxon>
        <taxon>Malpighiales</taxon>
        <taxon>Rhizophoraceae</taxon>
        <taxon>Rhizophora</taxon>
    </lineage>
</organism>